<dbReference type="AlphaFoldDB" id="A0A1W2CU73"/>
<sequence length="267" mass="30974">MPDINSRKQGSRYDKILRENMPLILPGIMKNVLNLNVKDSLPFKDKLLITRQKEVDSLNLVTDAHGKSFLVQIEFESAVKKKMNFRMAEYRAMLHQIYPYPVKQYVIYMGRGKSSVPNKINLPNFKYEYSLINFKELPCELFLSSNEPEEQILAVLANKGSKTSAEIVKAILQKITAASPNDTTDNKYYQQLRVIMQLRKFDNETQEAMLDVNSFWKLERDPLYKRGRQEGESKSRYEMARGMKKEGVHIDVIVKVSKLSKKEIEAL</sequence>
<keyword evidence="2" id="KW-1185">Reference proteome</keyword>
<evidence type="ECO:0000313" key="1">
    <source>
        <dbReference type="EMBL" id="SMC88763.1"/>
    </source>
</evidence>
<proteinExistence type="predicted"/>
<gene>
    <name evidence="1" type="ORF">SAMN04488524_3236</name>
</gene>
<dbReference type="Proteomes" id="UP000192756">
    <property type="component" value="Unassembled WGS sequence"/>
</dbReference>
<dbReference type="EMBL" id="FWXT01000002">
    <property type="protein sequence ID" value="SMC88763.1"/>
    <property type="molecule type" value="Genomic_DNA"/>
</dbReference>
<dbReference type="STRING" id="151894.SAMN04488524_3236"/>
<protein>
    <recommendedName>
        <fullName evidence="3">Transposase, YhgA-like</fullName>
    </recommendedName>
</protein>
<dbReference type="RefSeq" id="WP_084240030.1">
    <property type="nucleotide sequence ID" value="NZ_FWXT01000002.1"/>
</dbReference>
<name>A0A1W2CU73_9SPHI</name>
<evidence type="ECO:0008006" key="3">
    <source>
        <dbReference type="Google" id="ProtNLM"/>
    </source>
</evidence>
<accession>A0A1W2CU73</accession>
<reference evidence="2" key="1">
    <citation type="submission" date="2017-04" db="EMBL/GenBank/DDBJ databases">
        <authorList>
            <person name="Varghese N."/>
            <person name="Submissions S."/>
        </authorList>
    </citation>
    <scope>NUCLEOTIDE SEQUENCE [LARGE SCALE GENOMIC DNA]</scope>
    <source>
        <strain evidence="2">DSM 12126</strain>
    </source>
</reference>
<organism evidence="1 2">
    <name type="scientific">Pedobacter africanus</name>
    <dbReference type="NCBI Taxonomy" id="151894"/>
    <lineage>
        <taxon>Bacteria</taxon>
        <taxon>Pseudomonadati</taxon>
        <taxon>Bacteroidota</taxon>
        <taxon>Sphingobacteriia</taxon>
        <taxon>Sphingobacteriales</taxon>
        <taxon>Sphingobacteriaceae</taxon>
        <taxon>Pedobacter</taxon>
    </lineage>
</organism>
<evidence type="ECO:0000313" key="2">
    <source>
        <dbReference type="Proteomes" id="UP000192756"/>
    </source>
</evidence>
<dbReference type="OrthoDB" id="714214at2"/>